<dbReference type="GeneID" id="93375533"/>
<organism evidence="1 2">
    <name type="scientific">Nocardia seriolae</name>
    <dbReference type="NCBI Taxonomy" id="37332"/>
    <lineage>
        <taxon>Bacteria</taxon>
        <taxon>Bacillati</taxon>
        <taxon>Actinomycetota</taxon>
        <taxon>Actinomycetes</taxon>
        <taxon>Mycobacteriales</taxon>
        <taxon>Nocardiaceae</taxon>
        <taxon>Nocardia</taxon>
    </lineage>
</organism>
<reference evidence="1 2" key="2">
    <citation type="journal article" date="2016" name="Genome Announc.">
        <title>Draft Genome Sequence of Erythromycin- and Oxytetracycline-Sensitive Nocardia seriolae Strain U-1 (NBRC 110359).</title>
        <authorList>
            <person name="Imajoh M."/>
            <person name="Sukeda M."/>
            <person name="Shimizu M."/>
            <person name="Yamane J."/>
            <person name="Ohnishi K."/>
            <person name="Oshima S."/>
        </authorList>
    </citation>
    <scope>NUCLEOTIDE SEQUENCE [LARGE SCALE GENOMIC DNA]</scope>
    <source>
        <strain evidence="1 2">U-1</strain>
    </source>
</reference>
<dbReference type="SUPFAM" id="SSF52540">
    <property type="entry name" value="P-loop containing nucleoside triphosphate hydrolases"/>
    <property type="match status" value="1"/>
</dbReference>
<dbReference type="Gene3D" id="3.40.50.300">
    <property type="entry name" value="P-loop containing nucleotide triphosphate hydrolases"/>
    <property type="match status" value="1"/>
</dbReference>
<dbReference type="EMBL" id="BBYQ01000111">
    <property type="protein sequence ID" value="GAP31337.1"/>
    <property type="molecule type" value="Genomic_DNA"/>
</dbReference>
<dbReference type="AlphaFoldDB" id="A0A0B8NAZ3"/>
<evidence type="ECO:0008006" key="3">
    <source>
        <dbReference type="Google" id="ProtNLM"/>
    </source>
</evidence>
<name>A0A0B8NAZ3_9NOCA</name>
<comment type="caution">
    <text evidence="1">The sequence shown here is derived from an EMBL/GenBank/DDBJ whole genome shotgun (WGS) entry which is preliminary data.</text>
</comment>
<gene>
    <name evidence="1" type="ORF">NSK11_contig00111-0013</name>
</gene>
<dbReference type="RefSeq" id="WP_052086820.1">
    <property type="nucleotide sequence ID" value="NZ_AP017900.1"/>
</dbReference>
<protein>
    <recommendedName>
        <fullName evidence="3">MinD-like ATPase involved in chromosome partitioning or flagellar assembly</fullName>
    </recommendedName>
</protein>
<accession>A0A0B8NAZ3</accession>
<evidence type="ECO:0000313" key="2">
    <source>
        <dbReference type="Proteomes" id="UP000037179"/>
    </source>
</evidence>
<evidence type="ECO:0000313" key="1">
    <source>
        <dbReference type="EMBL" id="GAP31337.1"/>
    </source>
</evidence>
<proteinExistence type="predicted"/>
<reference evidence="2" key="1">
    <citation type="submission" date="2015-07" db="EMBL/GenBank/DDBJ databases">
        <title>Nocardia seriolae U-1 whole genome shotgun sequence.</title>
        <authorList>
            <person name="Imajoh M."/>
            <person name="Fukumoto Y."/>
            <person name="Sukeda M."/>
            <person name="Yamane J."/>
            <person name="Yamasaki K."/>
            <person name="Shimizu M."/>
            <person name="Ohnishi K."/>
            <person name="Oshima S."/>
        </authorList>
    </citation>
    <scope>NUCLEOTIDE SEQUENCE [LARGE SCALE GENOMIC DNA]</scope>
    <source>
        <strain evidence="2">U-1</strain>
    </source>
</reference>
<dbReference type="Proteomes" id="UP000037179">
    <property type="component" value="Unassembled WGS sequence"/>
</dbReference>
<keyword evidence="2" id="KW-1185">Reference proteome</keyword>
<sequence length="288" mass="30508">MSENFPDHPAALSATPTDLSLLLRPSPPGAPTDVVHLHPRNGFLLWADLPPVLVLGSSGGSGATTTALGIAGAAAYDYGEHSPIVVDATTTGGDLAARGCDTIDAAGTVQSWLNMTHRSLPSTVIDSCGENSSGVGVLPRGPEALPRRETYSSVHRDLVEAGCLPIYDGGAPVTNRMVAPLLSDSRISLVITLAARPDAVNRLKPALIWLDDNDSQYHLAEAVIVVTRQHPKDGPLVTEHVRRYLGDVVRAVAEIPYDAHLGLGGPVSWRRLAPPTRAAYRQLVNLLR</sequence>
<dbReference type="InterPro" id="IPR027417">
    <property type="entry name" value="P-loop_NTPase"/>
</dbReference>